<keyword evidence="2 5" id="KW-0436">Ligase</keyword>
<comment type="catalytic activity">
    <reaction evidence="5">
        <text>2-succinylbenzoate + ATP + CoA = 2-succinylbenzoyl-CoA + AMP + diphosphate</text>
        <dbReference type="Rhea" id="RHEA:17009"/>
        <dbReference type="ChEBI" id="CHEBI:18325"/>
        <dbReference type="ChEBI" id="CHEBI:30616"/>
        <dbReference type="ChEBI" id="CHEBI:33019"/>
        <dbReference type="ChEBI" id="CHEBI:57287"/>
        <dbReference type="ChEBI" id="CHEBI:57364"/>
        <dbReference type="ChEBI" id="CHEBI:456215"/>
        <dbReference type="EC" id="6.2.1.26"/>
    </reaction>
</comment>
<comment type="function">
    <text evidence="5">Converts 2-succinylbenzoate (OSB) to 2-succinylbenzoyl-CoA (OSB-CoA).</text>
</comment>
<name>A0AAE6IKV4_LEUCA</name>
<dbReference type="Proteomes" id="UP000321332">
    <property type="component" value="Chromosome"/>
</dbReference>
<dbReference type="AlphaFoldDB" id="A0AAE6IKV4"/>
<accession>A0AAE6IKV4</accession>
<dbReference type="EC" id="6.2.1.26" evidence="5"/>
<dbReference type="GeneID" id="61187030"/>
<dbReference type="SUPFAM" id="SSF56801">
    <property type="entry name" value="Acetyl-CoA synthetase-like"/>
    <property type="match status" value="1"/>
</dbReference>
<keyword evidence="3 5" id="KW-0547">Nucleotide-binding</keyword>
<dbReference type="InterPro" id="IPR045851">
    <property type="entry name" value="AMP-bd_C_sf"/>
</dbReference>
<dbReference type="Gene3D" id="3.40.50.12780">
    <property type="entry name" value="N-terminal domain of ligase-like"/>
    <property type="match status" value="1"/>
</dbReference>
<protein>
    <recommendedName>
        <fullName evidence="5">2-succinylbenzoate--CoA ligase</fullName>
        <ecNumber evidence="5">6.2.1.26</ecNumber>
    </recommendedName>
    <alternativeName>
        <fullName evidence="5">o-succinylbenzoyl-CoA synthetase</fullName>
        <shortName evidence="5">OSB-CoA synthetase</shortName>
    </alternativeName>
</protein>
<dbReference type="InterPro" id="IPR010192">
    <property type="entry name" value="MenE"/>
</dbReference>
<dbReference type="PANTHER" id="PTHR43201">
    <property type="entry name" value="ACYL-COA SYNTHETASE"/>
    <property type="match status" value="1"/>
</dbReference>
<evidence type="ECO:0000259" key="6">
    <source>
        <dbReference type="Pfam" id="PF00501"/>
    </source>
</evidence>
<dbReference type="GO" id="GO:0005524">
    <property type="term" value="F:ATP binding"/>
    <property type="evidence" value="ECO:0007669"/>
    <property type="project" value="UniProtKB-KW"/>
</dbReference>
<dbReference type="InterPro" id="IPR025110">
    <property type="entry name" value="AMP-bd_C"/>
</dbReference>
<keyword evidence="4 5" id="KW-0067">ATP-binding</keyword>
<reference evidence="8 9" key="1">
    <citation type="submission" date="2019-06" db="EMBL/GenBank/DDBJ databases">
        <title>Genome analyses of bacteria isolated from kimchi.</title>
        <authorList>
            <person name="Lee S."/>
            <person name="Ahn S."/>
            <person name="Roh S."/>
        </authorList>
    </citation>
    <scope>NUCLEOTIDE SEQUENCE [LARGE SCALE GENOMIC DNA]</scope>
    <source>
        <strain evidence="8 9">CBA3620</strain>
    </source>
</reference>
<dbReference type="InterPro" id="IPR042099">
    <property type="entry name" value="ANL_N_sf"/>
</dbReference>
<proteinExistence type="inferred from homology"/>
<dbReference type="HAMAP" id="MF_00731">
    <property type="entry name" value="MenE"/>
    <property type="match status" value="1"/>
</dbReference>
<organism evidence="8 9">
    <name type="scientific">Leuconostoc carnosum</name>
    <dbReference type="NCBI Taxonomy" id="1252"/>
    <lineage>
        <taxon>Bacteria</taxon>
        <taxon>Bacillati</taxon>
        <taxon>Bacillota</taxon>
        <taxon>Bacilli</taxon>
        <taxon>Lactobacillales</taxon>
        <taxon>Lactobacillaceae</taxon>
        <taxon>Leuconostoc</taxon>
    </lineage>
</organism>
<comment type="pathway">
    <text evidence="5">Quinol/quinone metabolism; 1,4-dihydroxy-2-naphthoate biosynthesis; 1,4-dihydroxy-2-naphthoate from chorismate: step 5/7.</text>
</comment>
<evidence type="ECO:0000256" key="2">
    <source>
        <dbReference type="ARBA" id="ARBA00022598"/>
    </source>
</evidence>
<evidence type="ECO:0000313" key="9">
    <source>
        <dbReference type="Proteomes" id="UP000321332"/>
    </source>
</evidence>
<evidence type="ECO:0000256" key="3">
    <source>
        <dbReference type="ARBA" id="ARBA00022741"/>
    </source>
</evidence>
<dbReference type="InterPro" id="IPR000873">
    <property type="entry name" value="AMP-dep_synth/lig_dom"/>
</dbReference>
<dbReference type="EMBL" id="CP042374">
    <property type="protein sequence ID" value="QEA33477.1"/>
    <property type="molecule type" value="Genomic_DNA"/>
</dbReference>
<evidence type="ECO:0000256" key="4">
    <source>
        <dbReference type="ARBA" id="ARBA00022840"/>
    </source>
</evidence>
<evidence type="ECO:0000256" key="1">
    <source>
        <dbReference type="ARBA" id="ARBA00022428"/>
    </source>
</evidence>
<feature type="domain" description="AMP-dependent synthetase/ligase" evidence="6">
    <location>
        <begin position="7"/>
        <end position="340"/>
    </location>
</feature>
<evidence type="ECO:0000259" key="7">
    <source>
        <dbReference type="Pfam" id="PF13193"/>
    </source>
</evidence>
<dbReference type="GO" id="GO:0006631">
    <property type="term" value="P:fatty acid metabolic process"/>
    <property type="evidence" value="ECO:0007669"/>
    <property type="project" value="TreeGrafter"/>
</dbReference>
<keyword evidence="1 5" id="KW-0474">Menaquinone biosynthesis</keyword>
<dbReference type="NCBIfam" id="TIGR01923">
    <property type="entry name" value="menE"/>
    <property type="match status" value="1"/>
</dbReference>
<evidence type="ECO:0000313" key="8">
    <source>
        <dbReference type="EMBL" id="QEA33477.1"/>
    </source>
</evidence>
<dbReference type="PANTHER" id="PTHR43201:SF5">
    <property type="entry name" value="MEDIUM-CHAIN ACYL-COA LIGASE ACSF2, MITOCHONDRIAL"/>
    <property type="match status" value="1"/>
</dbReference>
<gene>
    <name evidence="5 8" type="primary">menE</name>
    <name evidence="8" type="ORF">FGL89_04670</name>
</gene>
<dbReference type="GO" id="GO:0008756">
    <property type="term" value="F:o-succinylbenzoate-CoA ligase activity"/>
    <property type="evidence" value="ECO:0007669"/>
    <property type="project" value="UniProtKB-UniRule"/>
</dbReference>
<sequence>MENWLTKRSRLTPNRVAVTYQDKELTFLEVNQQALRVAGRIAAIGDKNDKIAVIMTNNLSGYLVIMALQQLGQTIVFINRRLSVDEVNYQLQDAGVTLLLTDDAYDGVLAVNRQLKFSSLPEGKKIQPMAEFPDEFVTSIMYTSGTSNRPKGVMQTFHNHFMSAVGSALNLGVTAEDSWLAVVPIFHISGFSILMRSLIYGMHVILIDKFDAEKINHMLVHDTITTMSVVPVMLQQLVGQLSEHANYNRQFRAMLLGGGPTNRITLEKAQSHQIPIIQSYGMTETASQVVALDAASITTKLGSVGKPLFPVSVEIRNTQGQPATTGNIWIKTPTLTVGYLNNSQQLSNNIVDGWFNTEDFGYFDADGFLYIQGREGDMISSGGENIFPDEVESAYANMPGLDAIVVFGVADDKWGSVPVAVVSDTHVSARQLRQFGREKLAHYKVPQHFYVAKQWYRTASGKVQRRYFAADVPELEELQ</sequence>
<evidence type="ECO:0000256" key="5">
    <source>
        <dbReference type="HAMAP-Rule" id="MF_00731"/>
    </source>
</evidence>
<dbReference type="GO" id="GO:0031956">
    <property type="term" value="F:medium-chain fatty acid-CoA ligase activity"/>
    <property type="evidence" value="ECO:0007669"/>
    <property type="project" value="TreeGrafter"/>
</dbReference>
<dbReference type="OMA" id="KGKWFKT"/>
<dbReference type="Pfam" id="PF13193">
    <property type="entry name" value="AMP-binding_C"/>
    <property type="match status" value="1"/>
</dbReference>
<comment type="similarity">
    <text evidence="5">Belongs to the ATP-dependent AMP-binding enzyme family. MenE subfamily.</text>
</comment>
<dbReference type="GO" id="GO:0009234">
    <property type="term" value="P:menaquinone biosynthetic process"/>
    <property type="evidence" value="ECO:0007669"/>
    <property type="project" value="UniProtKB-UniRule"/>
</dbReference>
<comment type="pathway">
    <text evidence="5">Quinol/quinone metabolism; menaquinone biosynthesis.</text>
</comment>
<dbReference type="NCBIfam" id="NF002966">
    <property type="entry name" value="PRK03640.1"/>
    <property type="match status" value="1"/>
</dbReference>
<dbReference type="Gene3D" id="3.30.300.30">
    <property type="match status" value="1"/>
</dbReference>
<dbReference type="RefSeq" id="WP_014973577.1">
    <property type="nucleotide sequence ID" value="NZ_CP042374.1"/>
</dbReference>
<dbReference type="Pfam" id="PF00501">
    <property type="entry name" value="AMP-binding"/>
    <property type="match status" value="1"/>
</dbReference>
<feature type="domain" description="AMP-binding enzyme C-terminal" evidence="7">
    <location>
        <begin position="390"/>
        <end position="462"/>
    </location>
</feature>